<comment type="similarity">
    <text evidence="6">Belongs to the NnrD/CARKD family.</text>
</comment>
<dbReference type="SUPFAM" id="SSF53613">
    <property type="entry name" value="Ribokinase-like"/>
    <property type="match status" value="1"/>
</dbReference>
<proteinExistence type="inferred from homology"/>
<comment type="cofactor">
    <cofactor evidence="6">
        <name>Mg(2+)</name>
        <dbReference type="ChEBI" id="CHEBI:18420"/>
    </cofactor>
</comment>
<evidence type="ECO:0000256" key="6">
    <source>
        <dbReference type="HAMAP-Rule" id="MF_01965"/>
    </source>
</evidence>
<evidence type="ECO:0000313" key="9">
    <source>
        <dbReference type="Proteomes" id="UP000789719"/>
    </source>
</evidence>
<comment type="subunit">
    <text evidence="6">Homotetramer.</text>
</comment>
<protein>
    <recommendedName>
        <fullName evidence="6">ADP-dependent (S)-NAD(P)H-hydrate dehydratase</fullName>
        <ecNumber evidence="6">4.2.1.136</ecNumber>
    </recommendedName>
    <alternativeName>
        <fullName evidence="6">ADP-dependent NAD(P)HX dehydratase</fullName>
    </alternativeName>
</protein>
<feature type="binding site" evidence="6">
    <location>
        <position position="40"/>
    </location>
    <ligand>
        <name>(6S)-NADPHX</name>
        <dbReference type="ChEBI" id="CHEBI:64076"/>
    </ligand>
</feature>
<feature type="binding site" evidence="6">
    <location>
        <begin position="185"/>
        <end position="189"/>
    </location>
    <ligand>
        <name>AMP</name>
        <dbReference type="ChEBI" id="CHEBI:456215"/>
    </ligand>
</feature>
<evidence type="ECO:0000256" key="5">
    <source>
        <dbReference type="ARBA" id="ARBA00023239"/>
    </source>
</evidence>
<keyword evidence="2 6" id="KW-0067">ATP-binding</keyword>
<feature type="binding site" evidence="6">
    <location>
        <position position="99"/>
    </location>
    <ligand>
        <name>(6S)-NADPHX</name>
        <dbReference type="ChEBI" id="CHEBI:64076"/>
    </ligand>
</feature>
<feature type="binding site" evidence="6">
    <location>
        <position position="151"/>
    </location>
    <ligand>
        <name>(6S)-NADPHX</name>
        <dbReference type="ChEBI" id="CHEBI:64076"/>
    </ligand>
</feature>
<dbReference type="PROSITE" id="PS51383">
    <property type="entry name" value="YJEF_C_3"/>
    <property type="match status" value="1"/>
</dbReference>
<dbReference type="InterPro" id="IPR000631">
    <property type="entry name" value="CARKD"/>
</dbReference>
<keyword evidence="4 6" id="KW-0520">NAD</keyword>
<feature type="binding site" evidence="6">
    <location>
        <position position="214"/>
    </location>
    <ligand>
        <name>AMP</name>
        <dbReference type="ChEBI" id="CHEBI:456215"/>
    </ligand>
</feature>
<evidence type="ECO:0000256" key="2">
    <source>
        <dbReference type="ARBA" id="ARBA00022840"/>
    </source>
</evidence>
<dbReference type="InterPro" id="IPR029056">
    <property type="entry name" value="Ribokinase-like"/>
</dbReference>
<sequence length="282" mass="29616">MQIIAESLVKNVITPRPVDSYKGTYGRVMLIGGFEHYHGAIILASKAAVYGGSGLVTVVTAPQAIVPINTQLPEAMVLSYQDNYQALLASQDVIVIGPGLGTSTTALTILQAVLAQITPQQSLVLDGSALTLLASEHLTLPTTRITVLTPHQMEWQRISGIKIADQTPAANQAVTDQLKAVVIVKKHHSELYTPHAPAQKILVGGPYQATGGMGDTLAGLVGCFLGQFNATPTSVAAALYLHSAIADTLAPTHYVVLPSQISEHLPAAMARLTMQTSSNGLA</sequence>
<evidence type="ECO:0000256" key="4">
    <source>
        <dbReference type="ARBA" id="ARBA00023027"/>
    </source>
</evidence>
<keyword evidence="9" id="KW-1185">Reference proteome</keyword>
<name>A0ABM8ZBI5_9LACO</name>
<evidence type="ECO:0000256" key="3">
    <source>
        <dbReference type="ARBA" id="ARBA00022857"/>
    </source>
</evidence>
<dbReference type="NCBIfam" id="TIGR00196">
    <property type="entry name" value="yjeF_cterm"/>
    <property type="match status" value="1"/>
</dbReference>
<feature type="domain" description="YjeF C-terminal" evidence="7">
    <location>
        <begin position="5"/>
        <end position="272"/>
    </location>
</feature>
<accession>A0ABM8ZBI5</accession>
<dbReference type="EC" id="4.2.1.136" evidence="6"/>
<dbReference type="PANTHER" id="PTHR12592:SF0">
    <property type="entry name" value="ATP-DEPENDENT (S)-NAD(P)H-HYDRATE DEHYDRATASE"/>
    <property type="match status" value="1"/>
</dbReference>
<dbReference type="HAMAP" id="MF_01965">
    <property type="entry name" value="NADHX_dehydratase"/>
    <property type="match status" value="1"/>
</dbReference>
<feature type="binding site" evidence="6">
    <location>
        <position position="215"/>
    </location>
    <ligand>
        <name>(6S)-NADPHX</name>
        <dbReference type="ChEBI" id="CHEBI:64076"/>
    </ligand>
</feature>
<dbReference type="EMBL" id="CAKKNT010000012">
    <property type="protein sequence ID" value="CAH0418622.1"/>
    <property type="molecule type" value="Genomic_DNA"/>
</dbReference>
<gene>
    <name evidence="6 8" type="primary">nnrD</name>
    <name evidence="8" type="ORF">WGH24286_01052</name>
</gene>
<evidence type="ECO:0000313" key="8">
    <source>
        <dbReference type="EMBL" id="CAH0418622.1"/>
    </source>
</evidence>
<dbReference type="CDD" id="cd01171">
    <property type="entry name" value="YXKO-related"/>
    <property type="match status" value="1"/>
</dbReference>
<comment type="catalytic activity">
    <reaction evidence="6">
        <text>(6S)-NADPHX + ADP = AMP + phosphate + NADPH + H(+)</text>
        <dbReference type="Rhea" id="RHEA:32235"/>
        <dbReference type="ChEBI" id="CHEBI:15378"/>
        <dbReference type="ChEBI" id="CHEBI:43474"/>
        <dbReference type="ChEBI" id="CHEBI:57783"/>
        <dbReference type="ChEBI" id="CHEBI:64076"/>
        <dbReference type="ChEBI" id="CHEBI:456215"/>
        <dbReference type="ChEBI" id="CHEBI:456216"/>
        <dbReference type="EC" id="4.2.1.136"/>
    </reaction>
</comment>
<keyword evidence="5 6" id="KW-0456">Lyase</keyword>
<organism evidence="8 9">
    <name type="scientific">Periweissella ghanensis</name>
    <dbReference type="NCBI Taxonomy" id="467997"/>
    <lineage>
        <taxon>Bacteria</taxon>
        <taxon>Bacillati</taxon>
        <taxon>Bacillota</taxon>
        <taxon>Bacilli</taxon>
        <taxon>Lactobacillales</taxon>
        <taxon>Lactobacillaceae</taxon>
        <taxon>Periweissella</taxon>
    </lineage>
</organism>
<dbReference type="GO" id="GO:0052855">
    <property type="term" value="F:ADP-dependent NAD(P)H-hydrate dehydratase activity"/>
    <property type="evidence" value="ECO:0007669"/>
    <property type="project" value="UniProtKB-EC"/>
</dbReference>
<keyword evidence="3 6" id="KW-0521">NADP</keyword>
<reference evidence="8 9" key="1">
    <citation type="submission" date="2021-11" db="EMBL/GenBank/DDBJ databases">
        <authorList>
            <person name="Depoorter E."/>
        </authorList>
    </citation>
    <scope>NUCLEOTIDE SEQUENCE [LARGE SCALE GENOMIC DNA]</scope>
    <source>
        <strain evidence="8 9">LMG 24286</strain>
    </source>
</reference>
<comment type="catalytic activity">
    <reaction evidence="6">
        <text>(6S)-NADHX + ADP = AMP + phosphate + NADH + H(+)</text>
        <dbReference type="Rhea" id="RHEA:32223"/>
        <dbReference type="ChEBI" id="CHEBI:15378"/>
        <dbReference type="ChEBI" id="CHEBI:43474"/>
        <dbReference type="ChEBI" id="CHEBI:57945"/>
        <dbReference type="ChEBI" id="CHEBI:64074"/>
        <dbReference type="ChEBI" id="CHEBI:456215"/>
        <dbReference type="ChEBI" id="CHEBI:456216"/>
        <dbReference type="EC" id="4.2.1.136"/>
    </reaction>
</comment>
<dbReference type="Proteomes" id="UP000789719">
    <property type="component" value="Unassembled WGS sequence"/>
</dbReference>
<dbReference type="RefSeq" id="WP_230098709.1">
    <property type="nucleotide sequence ID" value="NZ_CAKKNT010000012.1"/>
</dbReference>
<dbReference type="Pfam" id="PF01256">
    <property type="entry name" value="Carb_kinase"/>
    <property type="match status" value="1"/>
</dbReference>
<dbReference type="Gene3D" id="3.40.1190.20">
    <property type="match status" value="1"/>
</dbReference>
<dbReference type="InterPro" id="IPR017953">
    <property type="entry name" value="Carbohydrate_kinase_pred_CS"/>
</dbReference>
<dbReference type="PROSITE" id="PS01050">
    <property type="entry name" value="YJEF_C_2"/>
    <property type="match status" value="1"/>
</dbReference>
<keyword evidence="1 6" id="KW-0547">Nucleotide-binding</keyword>
<evidence type="ECO:0000256" key="1">
    <source>
        <dbReference type="ARBA" id="ARBA00022741"/>
    </source>
</evidence>
<comment type="function">
    <text evidence="6">Catalyzes the dehydration of the S-form of NAD(P)HX at the expense of ADP, which is converted to AMP. Together with NAD(P)HX epimerase, which catalyzes the epimerization of the S- and R-forms, the enzyme allows the repair of both epimers of NAD(P)HX, a damaged form of NAD(P)H that is a result of enzymatic or heat-dependent hydration.</text>
</comment>
<comment type="caution">
    <text evidence="8">The sequence shown here is derived from an EMBL/GenBank/DDBJ whole genome shotgun (WGS) entry which is preliminary data.</text>
</comment>
<evidence type="ECO:0000259" key="7">
    <source>
        <dbReference type="PROSITE" id="PS51383"/>
    </source>
</evidence>
<dbReference type="PANTHER" id="PTHR12592">
    <property type="entry name" value="ATP-DEPENDENT (S)-NAD(P)H-HYDRATE DEHYDRATASE FAMILY MEMBER"/>
    <property type="match status" value="1"/>
</dbReference>